<evidence type="ECO:0000313" key="10">
    <source>
        <dbReference type="EMBL" id="SEP99598.1"/>
    </source>
</evidence>
<dbReference type="GO" id="GO:0000155">
    <property type="term" value="F:phosphorelay sensor kinase activity"/>
    <property type="evidence" value="ECO:0007669"/>
    <property type="project" value="InterPro"/>
</dbReference>
<dbReference type="CDD" id="cd00130">
    <property type="entry name" value="PAS"/>
    <property type="match status" value="3"/>
</dbReference>
<dbReference type="SMART" id="SM00086">
    <property type="entry name" value="PAC"/>
    <property type="match status" value="4"/>
</dbReference>
<keyword evidence="4" id="KW-0808">Transferase</keyword>
<dbReference type="InterPro" id="IPR036890">
    <property type="entry name" value="HATPase_C_sf"/>
</dbReference>
<dbReference type="InterPro" id="IPR013655">
    <property type="entry name" value="PAS_fold_3"/>
</dbReference>
<feature type="domain" description="PAS" evidence="8">
    <location>
        <begin position="262"/>
        <end position="331"/>
    </location>
</feature>
<dbReference type="PROSITE" id="PS50113">
    <property type="entry name" value="PAC"/>
    <property type="match status" value="4"/>
</dbReference>
<dbReference type="InterPro" id="IPR052162">
    <property type="entry name" value="Sensor_kinase/Photoreceptor"/>
</dbReference>
<dbReference type="Proteomes" id="UP000199114">
    <property type="component" value="Unassembled WGS sequence"/>
</dbReference>
<dbReference type="Pfam" id="PF08447">
    <property type="entry name" value="PAS_3"/>
    <property type="match status" value="1"/>
</dbReference>
<keyword evidence="5" id="KW-0418">Kinase</keyword>
<dbReference type="InterPro" id="IPR003594">
    <property type="entry name" value="HATPase_dom"/>
</dbReference>
<evidence type="ECO:0000259" key="9">
    <source>
        <dbReference type="PROSITE" id="PS50113"/>
    </source>
</evidence>
<keyword evidence="6" id="KW-0175">Coiled coil</keyword>
<accession>A0A1H9CG37</accession>
<evidence type="ECO:0000313" key="11">
    <source>
        <dbReference type="Proteomes" id="UP000199114"/>
    </source>
</evidence>
<dbReference type="SUPFAM" id="SSF55874">
    <property type="entry name" value="ATPase domain of HSP90 chaperone/DNA topoisomerase II/histidine kinase"/>
    <property type="match status" value="1"/>
</dbReference>
<reference evidence="11" key="1">
    <citation type="submission" date="2016-10" db="EMBL/GenBank/DDBJ databases">
        <authorList>
            <person name="Varghese N."/>
            <person name="Submissions S."/>
        </authorList>
    </citation>
    <scope>NUCLEOTIDE SEQUENCE [LARGE SCALE GENOMIC DNA]</scope>
    <source>
        <strain evidence="11">DSM 25055</strain>
    </source>
</reference>
<dbReference type="PROSITE" id="PS50112">
    <property type="entry name" value="PAS"/>
    <property type="match status" value="3"/>
</dbReference>
<dbReference type="PRINTS" id="PR00344">
    <property type="entry name" value="BCTRLSENSOR"/>
</dbReference>
<proteinExistence type="predicted"/>
<dbReference type="Gene3D" id="1.10.287.130">
    <property type="match status" value="1"/>
</dbReference>
<dbReference type="InterPro" id="IPR035965">
    <property type="entry name" value="PAS-like_dom_sf"/>
</dbReference>
<feature type="coiled-coil region" evidence="6">
    <location>
        <begin position="619"/>
        <end position="650"/>
    </location>
</feature>
<evidence type="ECO:0000256" key="3">
    <source>
        <dbReference type="ARBA" id="ARBA00022553"/>
    </source>
</evidence>
<dbReference type="InterPro" id="IPR000014">
    <property type="entry name" value="PAS"/>
</dbReference>
<dbReference type="InterPro" id="IPR004358">
    <property type="entry name" value="Sig_transdc_His_kin-like_C"/>
</dbReference>
<dbReference type="Pfam" id="PF00989">
    <property type="entry name" value="PAS"/>
    <property type="match status" value="2"/>
</dbReference>
<evidence type="ECO:0000256" key="5">
    <source>
        <dbReference type="ARBA" id="ARBA00022777"/>
    </source>
</evidence>
<dbReference type="InterPro" id="IPR000700">
    <property type="entry name" value="PAS-assoc_C"/>
</dbReference>
<dbReference type="InterPro" id="IPR036097">
    <property type="entry name" value="HisK_dim/P_sf"/>
</dbReference>
<feature type="domain" description="PAC" evidence="9">
    <location>
        <begin position="213"/>
        <end position="265"/>
    </location>
</feature>
<dbReference type="AlphaFoldDB" id="A0A1H9CG37"/>
<feature type="domain" description="PAC" evidence="9">
    <location>
        <begin position="583"/>
        <end position="635"/>
    </location>
</feature>
<dbReference type="InterPro" id="IPR001610">
    <property type="entry name" value="PAC"/>
</dbReference>
<dbReference type="SMART" id="SM00387">
    <property type="entry name" value="HATPase_c"/>
    <property type="match status" value="1"/>
</dbReference>
<dbReference type="InterPro" id="IPR013656">
    <property type="entry name" value="PAS_4"/>
</dbReference>
<dbReference type="SUPFAM" id="SSF55785">
    <property type="entry name" value="PYP-like sensor domain (PAS domain)"/>
    <property type="match status" value="5"/>
</dbReference>
<dbReference type="Gene3D" id="3.30.450.20">
    <property type="entry name" value="PAS domain"/>
    <property type="match status" value="5"/>
</dbReference>
<dbReference type="EMBL" id="FOFD01000001">
    <property type="protein sequence ID" value="SEP99598.1"/>
    <property type="molecule type" value="Genomic_DNA"/>
</dbReference>
<evidence type="ECO:0000256" key="6">
    <source>
        <dbReference type="SAM" id="Coils"/>
    </source>
</evidence>
<dbReference type="InterPro" id="IPR005467">
    <property type="entry name" value="His_kinase_dom"/>
</dbReference>
<dbReference type="Pfam" id="PF02518">
    <property type="entry name" value="HATPase_c"/>
    <property type="match status" value="1"/>
</dbReference>
<name>A0A1H9CG37_9EURY</name>
<dbReference type="SMART" id="SM00388">
    <property type="entry name" value="HisKA"/>
    <property type="match status" value="1"/>
</dbReference>
<sequence length="869" mass="97533">MTERGIGTGGPVLEGGDETATLQRYRTLTELLDDGLFQLDTAGRFVAIDDALLDRLDAARADLLDEHVSRHLDEDRDRVSNVLRDCRDTDGVTTLETTARTTAGDQFACELRLRPLVVDGEQRGIIGLVRDIVDRTEHERKLAESEGRYRALAESFPNGIVTLFDRDLEYTLAAGQGFADLPADPADVEGRYVRDVVPEKMADALEPAFRAALEGEERSIELEFDGRVWSVQVVPLADDRGDIVGGTTVAQEVTERKDRERDLAKYETIVEAINDGIYVKDEAGRFTMVNDAYAQLTGYAREDLVGEHASLVVDEATLERAEAQRAAMADGDETNPTMEATIRRADGETVPAEGTFATLRTDDGETKQIGVVRDITERKRQRRKLEESEQRYRTLIDHFPDGAVGLYDEDLEYIIAGGEVFDDLDLPEEAVVGSTLAERYPPELVATVEPYFLAALEGESNTFEYRLHDRDVWAHTLPVRNDDGEIFAGMVMAQDITERKRMERDLRESEARFRMLAENLEDIVWIGAPETNELLYVNPAYEELTGRDREALYDDPLAVANGIHPDDRERVDAAYGDLSDEEFDEEFRVVTPDGEIRWLHARARRVRDAERDVSRIVGIAEHVTERKERERALEELVAKLEASNERLEQFAYAASHDLQEPLRMVSSYLQLIDRRYGDDLDDDASEFLAYAVDGADRMRNMIDALLEYSRIDTRGEPLEPVSLEAVFEDVLEDLRLQVADASAEITADELPRVQGDAAQLRQVFQNLLANAITYSGDEPPTVHVSAERDGDEWLVSVRDDGIGIPPDEQDRIFEVFQRLHSREEYAGAGIGLALCQRIVERHGGDLWVESDVGDGATFSFTVPRLPEGA</sequence>
<dbReference type="EC" id="2.7.13.3" evidence="2"/>
<dbReference type="RefSeq" id="WP_090614287.1">
    <property type="nucleotide sequence ID" value="NZ_FOFD01000001.1"/>
</dbReference>
<feature type="domain" description="PAC" evidence="9">
    <location>
        <begin position="456"/>
        <end position="508"/>
    </location>
</feature>
<dbReference type="GO" id="GO:0006355">
    <property type="term" value="P:regulation of DNA-templated transcription"/>
    <property type="evidence" value="ECO:0007669"/>
    <property type="project" value="InterPro"/>
</dbReference>
<protein>
    <recommendedName>
        <fullName evidence="2">histidine kinase</fullName>
        <ecNumber evidence="2">2.7.13.3</ecNumber>
    </recommendedName>
</protein>
<gene>
    <name evidence="10" type="ORF">SAMN04489841_1031</name>
</gene>
<keyword evidence="3" id="KW-0597">Phosphoprotein</keyword>
<dbReference type="FunFam" id="3.30.565.10:FF:000006">
    <property type="entry name" value="Sensor histidine kinase WalK"/>
    <property type="match status" value="1"/>
</dbReference>
<dbReference type="Pfam" id="PF08448">
    <property type="entry name" value="PAS_4"/>
    <property type="match status" value="2"/>
</dbReference>
<dbReference type="STRING" id="1186196.SAMN04489841_1031"/>
<dbReference type="InterPro" id="IPR013767">
    <property type="entry name" value="PAS_fold"/>
</dbReference>
<feature type="domain" description="PAC" evidence="9">
    <location>
        <begin position="336"/>
        <end position="387"/>
    </location>
</feature>
<evidence type="ECO:0000256" key="1">
    <source>
        <dbReference type="ARBA" id="ARBA00000085"/>
    </source>
</evidence>
<dbReference type="InterPro" id="IPR003661">
    <property type="entry name" value="HisK_dim/P_dom"/>
</dbReference>
<organism evidence="10 11">
    <name type="scientific">Natrinema salaciae</name>
    <dbReference type="NCBI Taxonomy" id="1186196"/>
    <lineage>
        <taxon>Archaea</taxon>
        <taxon>Methanobacteriati</taxon>
        <taxon>Methanobacteriota</taxon>
        <taxon>Stenosarchaea group</taxon>
        <taxon>Halobacteria</taxon>
        <taxon>Halobacteriales</taxon>
        <taxon>Natrialbaceae</taxon>
        <taxon>Natrinema</taxon>
    </lineage>
</organism>
<comment type="catalytic activity">
    <reaction evidence="1">
        <text>ATP + protein L-histidine = ADP + protein N-phospho-L-histidine.</text>
        <dbReference type="EC" id="2.7.13.3"/>
    </reaction>
</comment>
<dbReference type="NCBIfam" id="TIGR00229">
    <property type="entry name" value="sensory_box"/>
    <property type="match status" value="5"/>
</dbReference>
<feature type="domain" description="PAS" evidence="8">
    <location>
        <begin position="21"/>
        <end position="90"/>
    </location>
</feature>
<dbReference type="CDD" id="cd00082">
    <property type="entry name" value="HisKA"/>
    <property type="match status" value="1"/>
</dbReference>
<dbReference type="SMART" id="SM00091">
    <property type="entry name" value="PAS"/>
    <property type="match status" value="5"/>
</dbReference>
<evidence type="ECO:0000259" key="8">
    <source>
        <dbReference type="PROSITE" id="PS50112"/>
    </source>
</evidence>
<evidence type="ECO:0000256" key="2">
    <source>
        <dbReference type="ARBA" id="ARBA00012438"/>
    </source>
</evidence>
<evidence type="ECO:0000259" key="7">
    <source>
        <dbReference type="PROSITE" id="PS50109"/>
    </source>
</evidence>
<dbReference type="OrthoDB" id="106630at2157"/>
<dbReference type="PANTHER" id="PTHR43304:SF1">
    <property type="entry name" value="PAC DOMAIN-CONTAINING PROTEIN"/>
    <property type="match status" value="1"/>
</dbReference>
<dbReference type="PANTHER" id="PTHR43304">
    <property type="entry name" value="PHYTOCHROME-LIKE PROTEIN CPH1"/>
    <property type="match status" value="1"/>
</dbReference>
<dbReference type="Pfam" id="PF00512">
    <property type="entry name" value="HisKA"/>
    <property type="match status" value="1"/>
</dbReference>
<feature type="coiled-coil region" evidence="6">
    <location>
        <begin position="492"/>
        <end position="519"/>
    </location>
</feature>
<dbReference type="PROSITE" id="PS50109">
    <property type="entry name" value="HIS_KIN"/>
    <property type="match status" value="1"/>
</dbReference>
<feature type="domain" description="Histidine kinase" evidence="7">
    <location>
        <begin position="653"/>
        <end position="866"/>
    </location>
</feature>
<keyword evidence="11" id="KW-1185">Reference proteome</keyword>
<dbReference type="Gene3D" id="3.30.565.10">
    <property type="entry name" value="Histidine kinase-like ATPase, C-terminal domain"/>
    <property type="match status" value="1"/>
</dbReference>
<dbReference type="SUPFAM" id="SSF47384">
    <property type="entry name" value="Homodimeric domain of signal transducing histidine kinase"/>
    <property type="match status" value="1"/>
</dbReference>
<feature type="domain" description="PAS" evidence="8">
    <location>
        <begin position="509"/>
        <end position="582"/>
    </location>
</feature>
<evidence type="ECO:0000256" key="4">
    <source>
        <dbReference type="ARBA" id="ARBA00022679"/>
    </source>
</evidence>